<name>A0A074Z8W3_OPIVI</name>
<feature type="domain" description="DUF7083" evidence="1">
    <location>
        <begin position="28"/>
        <end position="64"/>
    </location>
</feature>
<dbReference type="EMBL" id="KL596844">
    <property type="protein sequence ID" value="KER23573.1"/>
    <property type="molecule type" value="Genomic_DNA"/>
</dbReference>
<evidence type="ECO:0000313" key="2">
    <source>
        <dbReference type="EMBL" id="KER23573.1"/>
    </source>
</evidence>
<protein>
    <recommendedName>
        <fullName evidence="1">DUF7083 domain-containing protein</fullName>
    </recommendedName>
</protein>
<dbReference type="Proteomes" id="UP000054324">
    <property type="component" value="Unassembled WGS sequence"/>
</dbReference>
<organism evidence="2 3">
    <name type="scientific">Opisthorchis viverrini</name>
    <name type="common">Southeast Asian liver fluke</name>
    <dbReference type="NCBI Taxonomy" id="6198"/>
    <lineage>
        <taxon>Eukaryota</taxon>
        <taxon>Metazoa</taxon>
        <taxon>Spiralia</taxon>
        <taxon>Lophotrochozoa</taxon>
        <taxon>Platyhelminthes</taxon>
        <taxon>Trematoda</taxon>
        <taxon>Digenea</taxon>
        <taxon>Opisthorchiida</taxon>
        <taxon>Opisthorchiata</taxon>
        <taxon>Opisthorchiidae</taxon>
        <taxon>Opisthorchis</taxon>
    </lineage>
</organism>
<sequence length="69" mass="8116">MNATGRHENAQLSQQNDCGRQTYHENFVNQIANSITEFHYDLDAGRTFDSWFRRYEDIFAVELKNKSDA</sequence>
<evidence type="ECO:0000313" key="3">
    <source>
        <dbReference type="Proteomes" id="UP000054324"/>
    </source>
</evidence>
<accession>A0A074Z8W3</accession>
<dbReference type="RefSeq" id="XP_009172674.1">
    <property type="nucleotide sequence ID" value="XM_009174410.1"/>
</dbReference>
<dbReference type="KEGG" id="ovi:T265_08565"/>
<reference evidence="2 3" key="1">
    <citation type="submission" date="2013-11" db="EMBL/GenBank/DDBJ databases">
        <title>Opisthorchis viverrini - life in the bile duct.</title>
        <authorList>
            <person name="Young N.D."/>
            <person name="Nagarajan N."/>
            <person name="Lin S.J."/>
            <person name="Korhonen P.K."/>
            <person name="Jex A.R."/>
            <person name="Hall R.S."/>
            <person name="Safavi-Hemami H."/>
            <person name="Kaewkong W."/>
            <person name="Bertrand D."/>
            <person name="Gao S."/>
            <person name="Seet Q."/>
            <person name="Wongkham S."/>
            <person name="Teh B.T."/>
            <person name="Wongkham C."/>
            <person name="Intapan P.M."/>
            <person name="Maleewong W."/>
            <person name="Yang X."/>
            <person name="Hu M."/>
            <person name="Wang Z."/>
            <person name="Hofmann A."/>
            <person name="Sternberg P.W."/>
            <person name="Tan P."/>
            <person name="Wang J."/>
            <person name="Gasser R.B."/>
        </authorList>
    </citation>
    <scope>NUCLEOTIDE SEQUENCE [LARGE SCALE GENOMIC DNA]</scope>
</reference>
<dbReference type="AlphaFoldDB" id="A0A074Z8W3"/>
<dbReference type="OrthoDB" id="6242354at2759"/>
<gene>
    <name evidence="2" type="ORF">T265_08565</name>
</gene>
<evidence type="ECO:0000259" key="1">
    <source>
        <dbReference type="Pfam" id="PF23309"/>
    </source>
</evidence>
<dbReference type="InterPro" id="IPR055510">
    <property type="entry name" value="DUF7083"/>
</dbReference>
<dbReference type="Pfam" id="PF23309">
    <property type="entry name" value="DUF7083"/>
    <property type="match status" value="1"/>
</dbReference>
<dbReference type="CTD" id="20322744"/>
<proteinExistence type="predicted"/>
<dbReference type="GeneID" id="20322744"/>
<keyword evidence="3" id="KW-1185">Reference proteome</keyword>